<dbReference type="InterPro" id="IPR044831">
    <property type="entry name" value="Ccp1-like"/>
</dbReference>
<evidence type="ECO:0000313" key="10">
    <source>
        <dbReference type="Proteomes" id="UP000241890"/>
    </source>
</evidence>
<comment type="similarity">
    <text evidence="6">Belongs to the peroxidase family.</text>
</comment>
<feature type="compositionally biased region" description="Basic and acidic residues" evidence="7">
    <location>
        <begin position="1"/>
        <end position="10"/>
    </location>
</feature>
<keyword evidence="1 9" id="KW-0575">Peroxidase</keyword>
<feature type="region of interest" description="Disordered" evidence="7">
    <location>
        <begin position="394"/>
        <end position="414"/>
    </location>
</feature>
<dbReference type="GO" id="GO:0034599">
    <property type="term" value="P:cellular response to oxidative stress"/>
    <property type="evidence" value="ECO:0007669"/>
    <property type="project" value="InterPro"/>
</dbReference>
<dbReference type="Gene3D" id="1.10.520.10">
    <property type="match status" value="1"/>
</dbReference>
<evidence type="ECO:0000256" key="1">
    <source>
        <dbReference type="ARBA" id="ARBA00022559"/>
    </source>
</evidence>
<dbReference type="GO" id="GO:0042744">
    <property type="term" value="P:hydrogen peroxide catabolic process"/>
    <property type="evidence" value="ECO:0007669"/>
    <property type="project" value="TreeGrafter"/>
</dbReference>
<dbReference type="InterPro" id="IPR002016">
    <property type="entry name" value="Haem_peroxidase"/>
</dbReference>
<evidence type="ECO:0000259" key="8">
    <source>
        <dbReference type="PROSITE" id="PS50873"/>
    </source>
</evidence>
<feature type="region of interest" description="Disordered" evidence="7">
    <location>
        <begin position="1"/>
        <end position="39"/>
    </location>
</feature>
<dbReference type="InterPro" id="IPR019794">
    <property type="entry name" value="Peroxidases_AS"/>
</dbReference>
<dbReference type="InterPro" id="IPR010255">
    <property type="entry name" value="Haem_peroxidase_sf"/>
</dbReference>
<dbReference type="PRINTS" id="PR00459">
    <property type="entry name" value="ASPEROXIDASE"/>
</dbReference>
<organism evidence="9 10">
    <name type="scientific">Hondaea fermentalgiana</name>
    <dbReference type="NCBI Taxonomy" id="2315210"/>
    <lineage>
        <taxon>Eukaryota</taxon>
        <taxon>Sar</taxon>
        <taxon>Stramenopiles</taxon>
        <taxon>Bigyra</taxon>
        <taxon>Labyrinthulomycetes</taxon>
        <taxon>Thraustochytrida</taxon>
        <taxon>Thraustochytriidae</taxon>
        <taxon>Hondaea</taxon>
    </lineage>
</organism>
<reference evidence="9 10" key="1">
    <citation type="submission" date="2017-12" db="EMBL/GenBank/DDBJ databases">
        <title>Sequencing, de novo assembly and annotation of complete genome of a new Thraustochytrid species, strain FCC1311.</title>
        <authorList>
            <person name="Sedici K."/>
            <person name="Godart F."/>
            <person name="Aiese Cigliano R."/>
            <person name="Sanseverino W."/>
            <person name="Barakat M."/>
            <person name="Ortet P."/>
            <person name="Marechal E."/>
            <person name="Cagnac O."/>
            <person name="Amato A."/>
        </authorList>
    </citation>
    <scope>NUCLEOTIDE SEQUENCE [LARGE SCALE GENOMIC DNA]</scope>
</reference>
<dbReference type="InterPro" id="IPR002207">
    <property type="entry name" value="Peroxidase_I"/>
</dbReference>
<dbReference type="EMBL" id="BEYU01000067">
    <property type="protein sequence ID" value="GBG29894.1"/>
    <property type="molecule type" value="Genomic_DNA"/>
</dbReference>
<dbReference type="GO" id="GO:0046872">
    <property type="term" value="F:metal ion binding"/>
    <property type="evidence" value="ECO:0007669"/>
    <property type="project" value="UniProtKB-KW"/>
</dbReference>
<dbReference type="PANTHER" id="PTHR31356">
    <property type="entry name" value="THYLAKOID LUMENAL 29 KDA PROTEIN, CHLOROPLASTIC-RELATED"/>
    <property type="match status" value="1"/>
</dbReference>
<dbReference type="PANTHER" id="PTHR31356:SF36">
    <property type="entry name" value="L-ASCORBATE PEROXIDASE 3"/>
    <property type="match status" value="1"/>
</dbReference>
<evidence type="ECO:0000256" key="2">
    <source>
        <dbReference type="ARBA" id="ARBA00022617"/>
    </source>
</evidence>
<dbReference type="PROSITE" id="PS50873">
    <property type="entry name" value="PEROXIDASE_4"/>
    <property type="match status" value="1"/>
</dbReference>
<evidence type="ECO:0000256" key="3">
    <source>
        <dbReference type="ARBA" id="ARBA00022723"/>
    </source>
</evidence>
<keyword evidence="4" id="KW-0560">Oxidoreductase</keyword>
<protein>
    <submittedName>
        <fullName evidence="9">Cytochrome c peroxidase, mitochondrial</fullName>
    </submittedName>
</protein>
<name>A0A2R5GPT2_9STRA</name>
<gene>
    <name evidence="9" type="ORF">FCC1311_061142</name>
</gene>
<keyword evidence="5" id="KW-0408">Iron</keyword>
<keyword evidence="2" id="KW-0349">Heme</keyword>
<dbReference type="SMR" id="A0A2R5GPT2"/>
<dbReference type="OrthoDB" id="407695at2759"/>
<dbReference type="Proteomes" id="UP000241890">
    <property type="component" value="Unassembled WGS sequence"/>
</dbReference>
<dbReference type="GO" id="GO:0020037">
    <property type="term" value="F:heme binding"/>
    <property type="evidence" value="ECO:0007669"/>
    <property type="project" value="InterPro"/>
</dbReference>
<dbReference type="GO" id="GO:0000302">
    <property type="term" value="P:response to reactive oxygen species"/>
    <property type="evidence" value="ECO:0007669"/>
    <property type="project" value="TreeGrafter"/>
</dbReference>
<dbReference type="Pfam" id="PF00141">
    <property type="entry name" value="peroxidase"/>
    <property type="match status" value="1"/>
</dbReference>
<comment type="caution">
    <text evidence="9">The sequence shown here is derived from an EMBL/GenBank/DDBJ whole genome shotgun (WGS) entry which is preliminary data.</text>
</comment>
<evidence type="ECO:0000256" key="6">
    <source>
        <dbReference type="RuleBase" id="RU004241"/>
    </source>
</evidence>
<evidence type="ECO:0000256" key="5">
    <source>
        <dbReference type="ARBA" id="ARBA00023004"/>
    </source>
</evidence>
<evidence type="ECO:0000256" key="7">
    <source>
        <dbReference type="SAM" id="MobiDB-lite"/>
    </source>
</evidence>
<evidence type="ECO:0000256" key="4">
    <source>
        <dbReference type="ARBA" id="ARBA00023002"/>
    </source>
</evidence>
<dbReference type="AlphaFoldDB" id="A0A2R5GPT2"/>
<proteinExistence type="inferred from homology"/>
<sequence>MGNDRVHEGADSDDVNGVTGATPTSTTTTQELPSNGERETRALKKMLRIGKVLRAALAEIQDGPLESCDTSISSIVNDRRFSKRDWGEASKTACEKKFERKVWGALDECDAKQIFKMCGLYFKRSWKKSIVSPSFAFLVGVTSQFCQKELGWATDTALDWAQVEGNKKKSKTKKGSSPLNEPVPPGLDIIIHVFFRLLYCTPEISKHVQSYVTAQRKRFTYHTKTQAQVLARALNSTFGVNLELLEFLGVTKENLEAAEYNPHDENGEIVQVRVTEDKLEPFAPATVSAQTKASLFNWTNEHSFNTEAVQHGGGENLGGDKMGNASGVQESGKVSKKASLTARLSLRKSIAPVDYDAVRADILSVMDSTTHDDGSYAPVLIRLGWHSSGTFDAADGTGGSNGATMRFSPEIDDPENRGLEVARELLTPIKKKHPGISYSDLWILAAYAALEHTGGPVITFEPGRTDKAAKHAIKPGRLPEAEHGILPGVDDEGRANGWENLAQHLRDVFGRMGFDDRETAALLCGGHVYGRCHPEHSGYNGAWVEEPTKFSNEYAADLIGDEWMHVEHDTTVEGVPIPEETRPAPGKRQYMTAWSPSQEAEALAEVEVVHAEECPPGRYRVVDDWINVRRTHDPSSDTIDQPKEGQEFNVVVVRKFGNAVRGQLDVGGWASIVSSSGEALMERIGDLEIAPALFRVAPGVQSRVLVKDAPDAEDGQALSDTVVEVEEVDTSNAAEDQILLRLADGRGWISLVDEKFGALLERIEEGYNEEPRKALPNGGLLQVKFQMMLVADMVMAWDEGFRKHVEEYAEDVDLLRQEFGDAYKKLTQLGVPMCPGMKSSKA</sequence>
<feature type="domain" description="Plant heme peroxidase family profile" evidence="8">
    <location>
        <begin position="362"/>
        <end position="842"/>
    </location>
</feature>
<evidence type="ECO:0000313" key="9">
    <source>
        <dbReference type="EMBL" id="GBG29894.1"/>
    </source>
</evidence>
<keyword evidence="3" id="KW-0479">Metal-binding</keyword>
<dbReference type="GO" id="GO:0004601">
    <property type="term" value="F:peroxidase activity"/>
    <property type="evidence" value="ECO:0007669"/>
    <property type="project" value="UniProtKB-KW"/>
</dbReference>
<dbReference type="InParanoid" id="A0A2R5GPT2"/>
<dbReference type="PRINTS" id="PR00458">
    <property type="entry name" value="PEROXIDASE"/>
</dbReference>
<dbReference type="SUPFAM" id="SSF48113">
    <property type="entry name" value="Heme-dependent peroxidases"/>
    <property type="match status" value="2"/>
</dbReference>
<feature type="compositionally biased region" description="Low complexity" evidence="7">
    <location>
        <begin position="19"/>
        <end position="29"/>
    </location>
</feature>
<accession>A0A2R5GPT2</accession>
<dbReference type="PROSITE" id="PS00436">
    <property type="entry name" value="PEROXIDASE_2"/>
    <property type="match status" value="1"/>
</dbReference>
<dbReference type="Gene3D" id="1.10.420.10">
    <property type="entry name" value="Peroxidase, domain 2"/>
    <property type="match status" value="1"/>
</dbReference>
<keyword evidence="10" id="KW-1185">Reference proteome</keyword>